<organism evidence="2 3">
    <name type="scientific">Meloidogyne hapla</name>
    <name type="common">Root-knot nematode worm</name>
    <dbReference type="NCBI Taxonomy" id="6305"/>
    <lineage>
        <taxon>Eukaryota</taxon>
        <taxon>Metazoa</taxon>
        <taxon>Ecdysozoa</taxon>
        <taxon>Nematoda</taxon>
        <taxon>Chromadorea</taxon>
        <taxon>Rhabditida</taxon>
        <taxon>Tylenchina</taxon>
        <taxon>Tylenchomorpha</taxon>
        <taxon>Tylenchoidea</taxon>
        <taxon>Meloidogynidae</taxon>
        <taxon>Meloidogyninae</taxon>
        <taxon>Meloidogyne</taxon>
    </lineage>
</organism>
<dbReference type="WBParaSite" id="MhA1_Contig88.frz3.gene96">
    <property type="protein sequence ID" value="MhA1_Contig88.frz3.gene96"/>
    <property type="gene ID" value="MhA1_Contig88.frz3.gene96"/>
</dbReference>
<evidence type="ECO:0000256" key="1">
    <source>
        <dbReference type="SAM" id="Phobius"/>
    </source>
</evidence>
<dbReference type="AlphaFoldDB" id="A0A1I8C0E3"/>
<sequence length="189" mass="21239">MPRVLFNTTHYNHQIISKVVPTTVTPTNTSFLSSSTLTPNNNLFPVVNNIGGIALFALVLAAFFCFCICVICLGGLCADLSSAATKHRCFCCCCFCCECCLEEQIEEEENNNESDFSYRRWQRRRLRRQNQSNLIYNAATAVHMPSMLLLQLMLADSINNYNKNNKNIGGLQMMNNSKKGFEGEGRLSI</sequence>
<feature type="transmembrane region" description="Helical" evidence="1">
    <location>
        <begin position="53"/>
        <end position="78"/>
    </location>
</feature>
<protein>
    <submittedName>
        <fullName evidence="3">Uncharacterized protein</fullName>
    </submittedName>
</protein>
<proteinExistence type="predicted"/>
<keyword evidence="1" id="KW-1133">Transmembrane helix</keyword>
<evidence type="ECO:0000313" key="3">
    <source>
        <dbReference type="WBParaSite" id="MhA1_Contig88.frz3.gene96"/>
    </source>
</evidence>
<name>A0A1I8C0E3_MELHA</name>
<keyword evidence="2" id="KW-1185">Reference proteome</keyword>
<dbReference type="Proteomes" id="UP000095281">
    <property type="component" value="Unplaced"/>
</dbReference>
<evidence type="ECO:0000313" key="2">
    <source>
        <dbReference type="Proteomes" id="UP000095281"/>
    </source>
</evidence>
<reference evidence="3" key="1">
    <citation type="submission" date="2016-11" db="UniProtKB">
        <authorList>
            <consortium name="WormBaseParasite"/>
        </authorList>
    </citation>
    <scope>IDENTIFICATION</scope>
</reference>
<accession>A0A1I8C0E3</accession>
<keyword evidence="1" id="KW-0472">Membrane</keyword>
<feature type="transmembrane region" description="Helical" evidence="1">
    <location>
        <begin position="134"/>
        <end position="154"/>
    </location>
</feature>
<keyword evidence="1" id="KW-0812">Transmembrane</keyword>